<accession>A0A0F9T4Y5</accession>
<dbReference type="AlphaFoldDB" id="A0A0F9T4Y5"/>
<organism evidence="1">
    <name type="scientific">marine sediment metagenome</name>
    <dbReference type="NCBI Taxonomy" id="412755"/>
    <lineage>
        <taxon>unclassified sequences</taxon>
        <taxon>metagenomes</taxon>
        <taxon>ecological metagenomes</taxon>
    </lineage>
</organism>
<sequence length="74" mass="8737">MFKKMFKKKKKVKPKPVKAKIWKDIDPDFKPCKDGKHVWSKGRKVFCIKPNCGVFKSDPTIRAMTRTRLEKIKS</sequence>
<dbReference type="EMBL" id="LAZR01000329">
    <property type="protein sequence ID" value="KKN74249.1"/>
    <property type="molecule type" value="Genomic_DNA"/>
</dbReference>
<proteinExistence type="predicted"/>
<comment type="caution">
    <text evidence="1">The sequence shown here is derived from an EMBL/GenBank/DDBJ whole genome shotgun (WGS) entry which is preliminary data.</text>
</comment>
<gene>
    <name evidence="1" type="ORF">LCGC14_0391880</name>
</gene>
<evidence type="ECO:0000313" key="1">
    <source>
        <dbReference type="EMBL" id="KKN74249.1"/>
    </source>
</evidence>
<protein>
    <submittedName>
        <fullName evidence="1">Uncharacterized protein</fullName>
    </submittedName>
</protein>
<reference evidence="1" key="1">
    <citation type="journal article" date="2015" name="Nature">
        <title>Complex archaea that bridge the gap between prokaryotes and eukaryotes.</title>
        <authorList>
            <person name="Spang A."/>
            <person name="Saw J.H."/>
            <person name="Jorgensen S.L."/>
            <person name="Zaremba-Niedzwiedzka K."/>
            <person name="Martijn J."/>
            <person name="Lind A.E."/>
            <person name="van Eijk R."/>
            <person name="Schleper C."/>
            <person name="Guy L."/>
            <person name="Ettema T.J."/>
        </authorList>
    </citation>
    <scope>NUCLEOTIDE SEQUENCE</scope>
</reference>
<name>A0A0F9T4Y5_9ZZZZ</name>